<organism evidence="2">
    <name type="scientific">Prymnesium polylepis</name>
    <dbReference type="NCBI Taxonomy" id="72548"/>
    <lineage>
        <taxon>Eukaryota</taxon>
        <taxon>Haptista</taxon>
        <taxon>Haptophyta</taxon>
        <taxon>Prymnesiophyceae</taxon>
        <taxon>Prymnesiales</taxon>
        <taxon>Prymnesiaceae</taxon>
        <taxon>Prymnesium</taxon>
    </lineage>
</organism>
<dbReference type="AlphaFoldDB" id="A0A7S4J4U5"/>
<gene>
    <name evidence="2" type="ORF">CPOL0286_LOCUS14843</name>
</gene>
<protein>
    <submittedName>
        <fullName evidence="2">Uncharacterized protein</fullName>
    </submittedName>
</protein>
<name>A0A7S4J4U5_9EUKA</name>
<keyword evidence="1" id="KW-0175">Coiled coil</keyword>
<dbReference type="EMBL" id="HBKO01032535">
    <property type="protein sequence ID" value="CAE2251556.1"/>
    <property type="molecule type" value="Transcribed_RNA"/>
</dbReference>
<accession>A0A7S4J4U5</accession>
<evidence type="ECO:0000313" key="2">
    <source>
        <dbReference type="EMBL" id="CAE2251556.1"/>
    </source>
</evidence>
<sequence>MTADVLAETRAELQAQRREAERVAAETFDERVEQAAHTGIEQLRERFEQVIKRNGLRSDASLSEELAEMLTRPGGVTAAFVAAVYQIDEDDARVIMEWVKKACMMRDELGYEGAGALV</sequence>
<evidence type="ECO:0000256" key="1">
    <source>
        <dbReference type="SAM" id="Coils"/>
    </source>
</evidence>
<proteinExistence type="predicted"/>
<reference evidence="2" key="1">
    <citation type="submission" date="2021-01" db="EMBL/GenBank/DDBJ databases">
        <authorList>
            <person name="Corre E."/>
            <person name="Pelletier E."/>
            <person name="Niang G."/>
            <person name="Scheremetjew M."/>
            <person name="Finn R."/>
            <person name="Kale V."/>
            <person name="Holt S."/>
            <person name="Cochrane G."/>
            <person name="Meng A."/>
            <person name="Brown T."/>
            <person name="Cohen L."/>
        </authorList>
    </citation>
    <scope>NUCLEOTIDE SEQUENCE</scope>
    <source>
        <strain evidence="2">UIO037</strain>
    </source>
</reference>
<feature type="coiled-coil region" evidence="1">
    <location>
        <begin position="3"/>
        <end position="30"/>
    </location>
</feature>